<dbReference type="EMBL" id="BGZK01000596">
    <property type="protein sequence ID" value="GBP52148.1"/>
    <property type="molecule type" value="Genomic_DNA"/>
</dbReference>
<evidence type="ECO:0000256" key="1">
    <source>
        <dbReference type="SAM" id="MobiDB-lite"/>
    </source>
</evidence>
<sequence length="447" mass="47901">MAAAVDCEIVTLRREPSAGPADGPALSLANLEEAVRCLSAACDAPAFATIGRARSKPVPPKRRPLSLAAPALFGSSGASGAGGWSRRGSSTSLGKPPPPVRRSSSISRPQRPAVGAGAGAGADAELPPPPAFLLQPDNDNSALAPASSEGAKVAEAVKQLTELRHTPASPALPRRSPTHGLCTFGASGPAPVSSEGRKSSLSSSGSELFREAGGGETHSGPPTPATSIPTVCSENPLSSFGPRVVNDSHYGQTGFKLQQEKRYQSNTIYAQPSQIIAGFNSVTLARHSTGAAGGEPLSPLALRKNIAARSHSADRRGNPHGLHAEQLVRKTDRHTRIEKHAERASERVRERESARERERESARERERNNVFSINDKILKYKRSKSPLRLAFHDETPSLATVYNRINKFQRGPTSLTDLRERRLTVTTDDNIRAERLMIERDKRVTYQ</sequence>
<accession>A0A4C1WL36</accession>
<feature type="region of interest" description="Disordered" evidence="1">
    <location>
        <begin position="335"/>
        <end position="365"/>
    </location>
</feature>
<proteinExistence type="predicted"/>
<feature type="region of interest" description="Disordered" evidence="1">
    <location>
        <begin position="77"/>
        <end position="150"/>
    </location>
</feature>
<evidence type="ECO:0000313" key="3">
    <source>
        <dbReference type="Proteomes" id="UP000299102"/>
    </source>
</evidence>
<dbReference type="STRING" id="151549.A0A4C1WL36"/>
<gene>
    <name evidence="2" type="ORF">EVAR_21279_1</name>
</gene>
<evidence type="ECO:0000313" key="2">
    <source>
        <dbReference type="EMBL" id="GBP52148.1"/>
    </source>
</evidence>
<organism evidence="2 3">
    <name type="scientific">Eumeta variegata</name>
    <name type="common">Bagworm moth</name>
    <name type="synonym">Eumeta japonica</name>
    <dbReference type="NCBI Taxonomy" id="151549"/>
    <lineage>
        <taxon>Eukaryota</taxon>
        <taxon>Metazoa</taxon>
        <taxon>Ecdysozoa</taxon>
        <taxon>Arthropoda</taxon>
        <taxon>Hexapoda</taxon>
        <taxon>Insecta</taxon>
        <taxon>Pterygota</taxon>
        <taxon>Neoptera</taxon>
        <taxon>Endopterygota</taxon>
        <taxon>Lepidoptera</taxon>
        <taxon>Glossata</taxon>
        <taxon>Ditrysia</taxon>
        <taxon>Tineoidea</taxon>
        <taxon>Psychidae</taxon>
        <taxon>Oiketicinae</taxon>
        <taxon>Eumeta</taxon>
    </lineage>
</organism>
<dbReference type="OrthoDB" id="7932469at2759"/>
<dbReference type="AlphaFoldDB" id="A0A4C1WL36"/>
<keyword evidence="3" id="KW-1185">Reference proteome</keyword>
<feature type="compositionally biased region" description="Low complexity" evidence="1">
    <location>
        <begin position="101"/>
        <end position="125"/>
    </location>
</feature>
<dbReference type="Proteomes" id="UP000299102">
    <property type="component" value="Unassembled WGS sequence"/>
</dbReference>
<protein>
    <submittedName>
        <fullName evidence="2">Uncharacterized protein</fullName>
    </submittedName>
</protein>
<name>A0A4C1WL36_EUMVA</name>
<comment type="caution">
    <text evidence="2">The sequence shown here is derived from an EMBL/GenBank/DDBJ whole genome shotgun (WGS) entry which is preliminary data.</text>
</comment>
<feature type="region of interest" description="Disordered" evidence="1">
    <location>
        <begin position="164"/>
        <end position="227"/>
    </location>
</feature>
<reference evidence="2 3" key="1">
    <citation type="journal article" date="2019" name="Commun. Biol.">
        <title>The bagworm genome reveals a unique fibroin gene that provides high tensile strength.</title>
        <authorList>
            <person name="Kono N."/>
            <person name="Nakamura H."/>
            <person name="Ohtoshi R."/>
            <person name="Tomita M."/>
            <person name="Numata K."/>
            <person name="Arakawa K."/>
        </authorList>
    </citation>
    <scope>NUCLEOTIDE SEQUENCE [LARGE SCALE GENOMIC DNA]</scope>
</reference>